<dbReference type="RefSeq" id="WP_164775393.1">
    <property type="nucleotide sequence ID" value="NZ_BTCL01000017.1"/>
</dbReference>
<keyword evidence="2" id="KW-1185">Reference proteome</keyword>
<dbReference type="Proteomes" id="UP001285921">
    <property type="component" value="Unassembled WGS sequence"/>
</dbReference>
<evidence type="ECO:0000313" key="1">
    <source>
        <dbReference type="EMBL" id="GMK47112.1"/>
    </source>
</evidence>
<protein>
    <submittedName>
        <fullName evidence="1">Uncharacterized protein</fullName>
    </submittedName>
</protein>
<organism evidence="1 2">
    <name type="scientific">Paenibacillus glycanilyticus</name>
    <dbReference type="NCBI Taxonomy" id="126569"/>
    <lineage>
        <taxon>Bacteria</taxon>
        <taxon>Bacillati</taxon>
        <taxon>Bacillota</taxon>
        <taxon>Bacilli</taxon>
        <taxon>Bacillales</taxon>
        <taxon>Paenibacillaceae</taxon>
        <taxon>Paenibacillus</taxon>
    </lineage>
</organism>
<evidence type="ECO:0000313" key="2">
    <source>
        <dbReference type="Proteomes" id="UP001285921"/>
    </source>
</evidence>
<proteinExistence type="predicted"/>
<accession>A0ABQ6NPV9</accession>
<name>A0ABQ6NPV9_9BACL</name>
<reference evidence="1 2" key="1">
    <citation type="submission" date="2023-05" db="EMBL/GenBank/DDBJ databases">
        <title>Draft genome of Paenibacillus sp. CCS26.</title>
        <authorList>
            <person name="Akita H."/>
            <person name="Shinto Y."/>
            <person name="Kimura Z."/>
        </authorList>
    </citation>
    <scope>NUCLEOTIDE SEQUENCE [LARGE SCALE GENOMIC DNA]</scope>
    <source>
        <strain evidence="1 2">CCS26</strain>
    </source>
</reference>
<sequence length="48" mass="5706">MARGMKIFMLQLSEVMPFLLPDHDFPQIYGQRPLAKMGLQVEEEVRWQ</sequence>
<comment type="caution">
    <text evidence="1">The sequence shown here is derived from an EMBL/GenBank/DDBJ whole genome shotgun (WGS) entry which is preliminary data.</text>
</comment>
<dbReference type="EMBL" id="BTCL01000017">
    <property type="protein sequence ID" value="GMK47112.1"/>
    <property type="molecule type" value="Genomic_DNA"/>
</dbReference>
<gene>
    <name evidence="1" type="ORF">PghCCS26_42420</name>
</gene>